<dbReference type="EMBL" id="JBBJCI010000243">
    <property type="protein sequence ID" value="KAK7237689.1"/>
    <property type="molecule type" value="Genomic_DNA"/>
</dbReference>
<protein>
    <submittedName>
        <fullName evidence="3">Potassium channel</fullName>
    </submittedName>
</protein>
<dbReference type="Pfam" id="PF07885">
    <property type="entry name" value="Ion_trans_2"/>
    <property type="match status" value="1"/>
</dbReference>
<keyword evidence="3" id="KW-0407">Ion channel</keyword>
<dbReference type="SUPFAM" id="SSF81324">
    <property type="entry name" value="Voltage-gated potassium channels"/>
    <property type="match status" value="1"/>
</dbReference>
<accession>A0ABR1FSU1</accession>
<name>A0ABR1FSU1_AURAN</name>
<keyword evidence="1" id="KW-0472">Membrane</keyword>
<evidence type="ECO:0000256" key="1">
    <source>
        <dbReference type="SAM" id="Phobius"/>
    </source>
</evidence>
<feature type="domain" description="Potassium channel" evidence="2">
    <location>
        <begin position="124"/>
        <end position="182"/>
    </location>
</feature>
<evidence type="ECO:0000313" key="4">
    <source>
        <dbReference type="Proteomes" id="UP001363151"/>
    </source>
</evidence>
<proteinExistence type="predicted"/>
<keyword evidence="3" id="KW-0813">Transport</keyword>
<keyword evidence="1" id="KW-0812">Transmembrane</keyword>
<dbReference type="InterPro" id="IPR013099">
    <property type="entry name" value="K_chnl_dom"/>
</dbReference>
<comment type="caution">
    <text evidence="3">The sequence shown here is derived from an EMBL/GenBank/DDBJ whole genome shotgun (WGS) entry which is preliminary data.</text>
</comment>
<keyword evidence="1" id="KW-1133">Transmembrane helix</keyword>
<feature type="transmembrane region" description="Helical" evidence="1">
    <location>
        <begin position="131"/>
        <end position="156"/>
    </location>
</feature>
<dbReference type="Gene3D" id="1.10.287.70">
    <property type="match status" value="1"/>
</dbReference>
<feature type="transmembrane region" description="Helical" evidence="1">
    <location>
        <begin position="38"/>
        <end position="63"/>
    </location>
</feature>
<dbReference type="GO" id="GO:0034220">
    <property type="term" value="P:monoatomic ion transmembrane transport"/>
    <property type="evidence" value="ECO:0007669"/>
    <property type="project" value="UniProtKB-KW"/>
</dbReference>
<dbReference type="Proteomes" id="UP001363151">
    <property type="component" value="Unassembled WGS sequence"/>
</dbReference>
<reference evidence="3 4" key="1">
    <citation type="submission" date="2024-03" db="EMBL/GenBank/DDBJ databases">
        <title>Aureococcus anophagefferens CCMP1851 and Kratosvirus quantuckense: Draft genome of a second virus-susceptible host strain in the model system.</title>
        <authorList>
            <person name="Chase E."/>
            <person name="Truchon A.R."/>
            <person name="Schepens W."/>
            <person name="Wilhelm S.W."/>
        </authorList>
    </citation>
    <scope>NUCLEOTIDE SEQUENCE [LARGE SCALE GENOMIC DNA]</scope>
    <source>
        <strain evidence="3 4">CCMP1851</strain>
    </source>
</reference>
<keyword evidence="4" id="KW-1185">Reference proteome</keyword>
<feature type="transmembrane region" description="Helical" evidence="1">
    <location>
        <begin position="162"/>
        <end position="181"/>
    </location>
</feature>
<keyword evidence="3" id="KW-0406">Ion transport</keyword>
<evidence type="ECO:0000259" key="2">
    <source>
        <dbReference type="Pfam" id="PF07885"/>
    </source>
</evidence>
<organism evidence="3 4">
    <name type="scientific">Aureococcus anophagefferens</name>
    <name type="common">Harmful bloom alga</name>
    <dbReference type="NCBI Taxonomy" id="44056"/>
    <lineage>
        <taxon>Eukaryota</taxon>
        <taxon>Sar</taxon>
        <taxon>Stramenopiles</taxon>
        <taxon>Ochrophyta</taxon>
        <taxon>Pelagophyceae</taxon>
        <taxon>Pelagomonadales</taxon>
        <taxon>Pelagomonadaceae</taxon>
        <taxon>Aureococcus</taxon>
    </lineage>
</organism>
<evidence type="ECO:0000313" key="3">
    <source>
        <dbReference type="EMBL" id="KAK7237689.1"/>
    </source>
</evidence>
<feature type="transmembrane region" description="Helical" evidence="1">
    <location>
        <begin position="83"/>
        <end position="102"/>
    </location>
</feature>
<gene>
    <name evidence="3" type="ORF">SO694_0033205</name>
</gene>
<sequence>MPWDGFEAFERPARPSVDGVQLGRAEGSPRAIRPALVLGARFVGVAFLLPVVLKLGEVVVAGLNKTVLSSLASRTHRPVWPQVVVSAVLLATPLVVGGESLLARTERHRRKHEGDLTFEKLCATRWDRMDAYWWAFATITTIGYGDLDAACLGDVYTPMTCYVLGSVVLVAAAIANLTAALKERGEDLEERRLLEAFDVDEIMALDLDGDGVSKAEFLLGMLSAMDAVDAAKLELYASHFDELDVDRSGMLTGSKRERNSQLQRLISRPLSTRFG</sequence>